<name>A0A2G8LEE9_STIJA</name>
<dbReference type="InterPro" id="IPR036770">
    <property type="entry name" value="Ankyrin_rpt-contain_sf"/>
</dbReference>
<evidence type="ECO:0000256" key="3">
    <source>
        <dbReference type="PROSITE-ProRule" id="PRU00023"/>
    </source>
</evidence>
<evidence type="ECO:0000313" key="4">
    <source>
        <dbReference type="EMBL" id="PIK58622.1"/>
    </source>
</evidence>
<organism evidence="4 5">
    <name type="scientific">Stichopus japonicus</name>
    <name type="common">Sea cucumber</name>
    <dbReference type="NCBI Taxonomy" id="307972"/>
    <lineage>
        <taxon>Eukaryota</taxon>
        <taxon>Metazoa</taxon>
        <taxon>Echinodermata</taxon>
        <taxon>Eleutherozoa</taxon>
        <taxon>Echinozoa</taxon>
        <taxon>Holothuroidea</taxon>
        <taxon>Aspidochirotacea</taxon>
        <taxon>Aspidochirotida</taxon>
        <taxon>Stichopodidae</taxon>
        <taxon>Apostichopus</taxon>
    </lineage>
</organism>
<dbReference type="PROSITE" id="PS50297">
    <property type="entry name" value="ANK_REP_REGION"/>
    <property type="match status" value="3"/>
</dbReference>
<keyword evidence="1" id="KW-0677">Repeat</keyword>
<protein>
    <submittedName>
        <fullName evidence="4">Putative tankyrase-1-like</fullName>
    </submittedName>
</protein>
<dbReference type="Proteomes" id="UP000230750">
    <property type="component" value="Unassembled WGS sequence"/>
</dbReference>
<dbReference type="PANTHER" id="PTHR24198:SF165">
    <property type="entry name" value="ANKYRIN REPEAT-CONTAINING PROTEIN-RELATED"/>
    <property type="match status" value="1"/>
</dbReference>
<keyword evidence="2 3" id="KW-0040">ANK repeat</keyword>
<dbReference type="InterPro" id="IPR002110">
    <property type="entry name" value="Ankyrin_rpt"/>
</dbReference>
<dbReference type="OrthoDB" id="366390at2759"/>
<dbReference type="Pfam" id="PF12796">
    <property type="entry name" value="Ank_2"/>
    <property type="match status" value="2"/>
</dbReference>
<dbReference type="PANTHER" id="PTHR24198">
    <property type="entry name" value="ANKYRIN REPEAT AND PROTEIN KINASE DOMAIN-CONTAINING PROTEIN"/>
    <property type="match status" value="1"/>
</dbReference>
<feature type="repeat" description="ANK" evidence="3">
    <location>
        <begin position="172"/>
        <end position="204"/>
    </location>
</feature>
<evidence type="ECO:0000256" key="1">
    <source>
        <dbReference type="ARBA" id="ARBA00022737"/>
    </source>
</evidence>
<proteinExistence type="predicted"/>
<comment type="caution">
    <text evidence="4">The sequence shown here is derived from an EMBL/GenBank/DDBJ whole genome shotgun (WGS) entry which is preliminary data.</text>
</comment>
<evidence type="ECO:0000313" key="5">
    <source>
        <dbReference type="Proteomes" id="UP000230750"/>
    </source>
</evidence>
<dbReference type="PRINTS" id="PR01415">
    <property type="entry name" value="ANKYRIN"/>
</dbReference>
<accession>A0A2G8LEE9</accession>
<feature type="repeat" description="ANK" evidence="3">
    <location>
        <begin position="41"/>
        <end position="73"/>
    </location>
</feature>
<dbReference type="AlphaFoldDB" id="A0A2G8LEE9"/>
<sequence>MEHKLALERLIEAINNCVDTSEIERIILHPMLNINATFGDVGLRPIHHAVHKDRIDCVELFLKYRCNIQLRDKCGFSALHFATRRGNISMMNVLIKRGADVHAEDLVGFTPLHIALEKGNSDCTELLLKHGANPNVYYKGLGSEIHLLRGDAPRCLELLLEYGARTASVDVKGLTPLHAAVQSSNIIYTYVLLKHGADPNAVTSTAGRRKTDTAVGKTSLQIAAIATEPKIMDYFCCLGLIVIAEIII</sequence>
<feature type="repeat" description="ANK" evidence="3">
    <location>
        <begin position="107"/>
        <end position="139"/>
    </location>
</feature>
<dbReference type="Gene3D" id="1.25.40.20">
    <property type="entry name" value="Ankyrin repeat-containing domain"/>
    <property type="match status" value="2"/>
</dbReference>
<dbReference type="SUPFAM" id="SSF48403">
    <property type="entry name" value="Ankyrin repeat"/>
    <property type="match status" value="1"/>
</dbReference>
<dbReference type="PROSITE" id="PS50088">
    <property type="entry name" value="ANK_REPEAT"/>
    <property type="match status" value="4"/>
</dbReference>
<evidence type="ECO:0000256" key="2">
    <source>
        <dbReference type="ARBA" id="ARBA00023043"/>
    </source>
</evidence>
<dbReference type="SMART" id="SM00248">
    <property type="entry name" value="ANK"/>
    <property type="match status" value="4"/>
</dbReference>
<reference evidence="4 5" key="1">
    <citation type="journal article" date="2017" name="PLoS Biol.">
        <title>The sea cucumber genome provides insights into morphological evolution and visceral regeneration.</title>
        <authorList>
            <person name="Zhang X."/>
            <person name="Sun L."/>
            <person name="Yuan J."/>
            <person name="Sun Y."/>
            <person name="Gao Y."/>
            <person name="Zhang L."/>
            <person name="Li S."/>
            <person name="Dai H."/>
            <person name="Hamel J.F."/>
            <person name="Liu C."/>
            <person name="Yu Y."/>
            <person name="Liu S."/>
            <person name="Lin W."/>
            <person name="Guo K."/>
            <person name="Jin S."/>
            <person name="Xu P."/>
            <person name="Storey K.B."/>
            <person name="Huan P."/>
            <person name="Zhang T."/>
            <person name="Zhou Y."/>
            <person name="Zhang J."/>
            <person name="Lin C."/>
            <person name="Li X."/>
            <person name="Xing L."/>
            <person name="Huo D."/>
            <person name="Sun M."/>
            <person name="Wang L."/>
            <person name="Mercier A."/>
            <person name="Li F."/>
            <person name="Yang H."/>
            <person name="Xiang J."/>
        </authorList>
    </citation>
    <scope>NUCLEOTIDE SEQUENCE [LARGE SCALE GENOMIC DNA]</scope>
    <source>
        <strain evidence="4">Shaxun</strain>
        <tissue evidence="4">Muscle</tissue>
    </source>
</reference>
<gene>
    <name evidence="4" type="ORF">BSL78_04465</name>
</gene>
<keyword evidence="5" id="KW-1185">Reference proteome</keyword>
<feature type="repeat" description="ANK" evidence="3">
    <location>
        <begin position="74"/>
        <end position="106"/>
    </location>
</feature>
<dbReference type="EMBL" id="MRZV01000107">
    <property type="protein sequence ID" value="PIK58622.1"/>
    <property type="molecule type" value="Genomic_DNA"/>
</dbReference>
<dbReference type="STRING" id="307972.A0A2G8LEE9"/>